<dbReference type="EMBL" id="JACKWY010000007">
    <property type="protein sequence ID" value="MBB6715550.1"/>
    <property type="molecule type" value="Genomic_DNA"/>
</dbReference>
<organism evidence="2 3">
    <name type="scientific">Clostridium gasigenes</name>
    <dbReference type="NCBI Taxonomy" id="94869"/>
    <lineage>
        <taxon>Bacteria</taxon>
        <taxon>Bacillati</taxon>
        <taxon>Bacillota</taxon>
        <taxon>Clostridia</taxon>
        <taxon>Eubacteriales</taxon>
        <taxon>Clostridiaceae</taxon>
        <taxon>Clostridium</taxon>
    </lineage>
</organism>
<evidence type="ECO:0000313" key="2">
    <source>
        <dbReference type="EMBL" id="SDP78832.1"/>
    </source>
</evidence>
<dbReference type="EMBL" id="FNJM01000017">
    <property type="protein sequence ID" value="SDP78832.1"/>
    <property type="molecule type" value="Genomic_DNA"/>
</dbReference>
<gene>
    <name evidence="1" type="ORF">H7E68_12620</name>
    <name evidence="2" type="ORF">SAMN04488529_11739</name>
</gene>
<keyword evidence="3" id="KW-1185">Reference proteome</keyword>
<dbReference type="RefSeq" id="WP_089972805.1">
    <property type="nucleotide sequence ID" value="NZ_FNJM01000017.1"/>
</dbReference>
<proteinExistence type="predicted"/>
<dbReference type="AlphaFoldDB" id="A0A1H0VJT5"/>
<sequence length="65" mass="7719">MYLSRPKIFFIPVNYIDKEILDIEEIKILPNNTSNYGFKKQLDIVKDEFIKVIKSNIYNDCCVCK</sequence>
<dbReference type="Proteomes" id="UP000198597">
    <property type="component" value="Unassembled WGS sequence"/>
</dbReference>
<reference evidence="2 3" key="1">
    <citation type="submission" date="2016-10" db="EMBL/GenBank/DDBJ databases">
        <authorList>
            <person name="de Groot N.N."/>
        </authorList>
    </citation>
    <scope>NUCLEOTIDE SEQUENCE [LARGE SCALE GENOMIC DNA]</scope>
    <source>
        <strain evidence="2 3">DSM 12272</strain>
    </source>
</reference>
<dbReference type="Proteomes" id="UP000585258">
    <property type="component" value="Unassembled WGS sequence"/>
</dbReference>
<protein>
    <submittedName>
        <fullName evidence="2">Uncharacterized protein</fullName>
    </submittedName>
</protein>
<evidence type="ECO:0000313" key="1">
    <source>
        <dbReference type="EMBL" id="MBB6715550.1"/>
    </source>
</evidence>
<reference evidence="1 4" key="2">
    <citation type="submission" date="2020-08" db="EMBL/GenBank/DDBJ databases">
        <title>Clostridia isolated from Swiss meat.</title>
        <authorList>
            <person name="Wambui J."/>
            <person name="Stevens M.J.A."/>
            <person name="Stephan R."/>
        </authorList>
    </citation>
    <scope>NUCLEOTIDE SEQUENCE [LARGE SCALE GENOMIC DNA]</scope>
    <source>
        <strain evidence="1 4">CM001</strain>
    </source>
</reference>
<accession>A0A1H0VJT5</accession>
<name>A0A1H0VJT5_9CLOT</name>
<evidence type="ECO:0000313" key="4">
    <source>
        <dbReference type="Proteomes" id="UP000585258"/>
    </source>
</evidence>
<evidence type="ECO:0000313" key="3">
    <source>
        <dbReference type="Proteomes" id="UP000198597"/>
    </source>
</evidence>